<gene>
    <name evidence="1" type="ORF">AWZ03_001932</name>
</gene>
<evidence type="ECO:0000313" key="1">
    <source>
        <dbReference type="EMBL" id="TDG51472.1"/>
    </source>
</evidence>
<protein>
    <submittedName>
        <fullName evidence="1">Uncharacterized protein</fullName>
    </submittedName>
</protein>
<evidence type="ECO:0000313" key="2">
    <source>
        <dbReference type="Proteomes" id="UP000295192"/>
    </source>
</evidence>
<comment type="caution">
    <text evidence="1">The sequence shown here is derived from an EMBL/GenBank/DDBJ whole genome shotgun (WGS) entry which is preliminary data.</text>
</comment>
<proteinExistence type="predicted"/>
<sequence>MIPGMHSIAMHSIPSVCRGAVKEFEDPDSVKTDIAVIWCNNKFITNVLRYSLLLNPNQYTDLKLGIEYVEENKYLGLLLVGCIDAAIHRGLPLHCSDTELQRIPWRLRPTRSLRFGTAIRETKRLQCRRKNLLFL</sequence>
<name>A0A484BTC4_DRONA</name>
<accession>A0A484BTC4</accession>
<dbReference type="Proteomes" id="UP000295192">
    <property type="component" value="Unassembled WGS sequence"/>
</dbReference>
<organism evidence="1 2">
    <name type="scientific">Drosophila navojoa</name>
    <name type="common">Fruit fly</name>
    <dbReference type="NCBI Taxonomy" id="7232"/>
    <lineage>
        <taxon>Eukaryota</taxon>
        <taxon>Metazoa</taxon>
        <taxon>Ecdysozoa</taxon>
        <taxon>Arthropoda</taxon>
        <taxon>Hexapoda</taxon>
        <taxon>Insecta</taxon>
        <taxon>Pterygota</taxon>
        <taxon>Neoptera</taxon>
        <taxon>Endopterygota</taxon>
        <taxon>Diptera</taxon>
        <taxon>Brachycera</taxon>
        <taxon>Muscomorpha</taxon>
        <taxon>Ephydroidea</taxon>
        <taxon>Drosophilidae</taxon>
        <taxon>Drosophila</taxon>
    </lineage>
</organism>
<reference evidence="1 2" key="1">
    <citation type="journal article" date="2019" name="J. Hered.">
        <title>An Improved Genome Assembly for Drosophila navojoa, the Basal Species in the mojavensis Cluster.</title>
        <authorList>
            <person name="Vanderlinde T."/>
            <person name="Dupim E.G."/>
            <person name="Nazario-Yepiz N.O."/>
            <person name="Carvalho A.B."/>
        </authorList>
    </citation>
    <scope>NUCLEOTIDE SEQUENCE [LARGE SCALE GENOMIC DNA]</scope>
    <source>
        <strain evidence="1">Navoj_Jal97</strain>
        <tissue evidence="1">Whole organism</tissue>
    </source>
</reference>
<dbReference type="AlphaFoldDB" id="A0A484BTC4"/>
<dbReference type="EMBL" id="LSRL02000008">
    <property type="protein sequence ID" value="TDG51472.1"/>
    <property type="molecule type" value="Genomic_DNA"/>
</dbReference>
<keyword evidence="2" id="KW-1185">Reference proteome</keyword>